<feature type="region of interest" description="Disordered" evidence="5">
    <location>
        <begin position="90"/>
        <end position="109"/>
    </location>
</feature>
<dbReference type="GO" id="GO:0008270">
    <property type="term" value="F:zinc ion binding"/>
    <property type="evidence" value="ECO:0007669"/>
    <property type="project" value="UniProtKB-KW"/>
</dbReference>
<dbReference type="AlphaFoldDB" id="A0AAD7QL38"/>
<evidence type="ECO:0000256" key="4">
    <source>
        <dbReference type="PROSITE-ProRule" id="PRU00175"/>
    </source>
</evidence>
<name>A0AAD7QL38_9ASCO</name>
<reference evidence="7" key="1">
    <citation type="submission" date="2023-03" db="EMBL/GenBank/DDBJ databases">
        <title>Near-Complete genome sequence of Lipomyces tetrasporous NRRL Y-64009, an oleaginous yeast capable of growing on lignocellulosic hydrolysates.</title>
        <authorList>
            <consortium name="Lawrence Berkeley National Laboratory"/>
            <person name="Jagtap S.S."/>
            <person name="Liu J.-J."/>
            <person name="Walukiewicz H.E."/>
            <person name="Pangilinan J."/>
            <person name="Lipzen A."/>
            <person name="Ahrendt S."/>
            <person name="Koriabine M."/>
            <person name="Cobaugh K."/>
            <person name="Salamov A."/>
            <person name="Yoshinaga Y."/>
            <person name="Ng V."/>
            <person name="Daum C."/>
            <person name="Grigoriev I.V."/>
            <person name="Slininger P.J."/>
            <person name="Dien B.S."/>
            <person name="Jin Y.-S."/>
            <person name="Rao C.V."/>
        </authorList>
    </citation>
    <scope>NUCLEOTIDE SEQUENCE</scope>
    <source>
        <strain evidence="7">NRRL Y-64009</strain>
    </source>
</reference>
<proteinExistence type="predicted"/>
<dbReference type="PANTHER" id="PTHR23327:SF51">
    <property type="entry name" value="TRANSCRIPTIONAL REGULATOR OF YEAST FORM ADHERENCE 3"/>
    <property type="match status" value="1"/>
</dbReference>
<dbReference type="InterPro" id="IPR013083">
    <property type="entry name" value="Znf_RING/FYVE/PHD"/>
</dbReference>
<feature type="domain" description="RING-type" evidence="6">
    <location>
        <begin position="347"/>
        <end position="386"/>
    </location>
</feature>
<dbReference type="GeneID" id="80880912"/>
<dbReference type="Proteomes" id="UP001217417">
    <property type="component" value="Unassembled WGS sequence"/>
</dbReference>
<keyword evidence="3" id="KW-0862">Zinc</keyword>
<dbReference type="PANTHER" id="PTHR23327">
    <property type="entry name" value="RING FINGER PROTEIN 127"/>
    <property type="match status" value="1"/>
</dbReference>
<gene>
    <name evidence="7" type="ORF">POJ06DRAFT_227416</name>
</gene>
<keyword evidence="8" id="KW-1185">Reference proteome</keyword>
<accession>A0AAD7QL38</accession>
<dbReference type="SUPFAM" id="SSF57850">
    <property type="entry name" value="RING/U-box"/>
    <property type="match status" value="1"/>
</dbReference>
<dbReference type="InterPro" id="IPR027370">
    <property type="entry name" value="Znf-RING_euk"/>
</dbReference>
<dbReference type="EMBL" id="JARPMG010000011">
    <property type="protein sequence ID" value="KAJ8097258.1"/>
    <property type="molecule type" value="Genomic_DNA"/>
</dbReference>
<feature type="compositionally biased region" description="Basic and acidic residues" evidence="5">
    <location>
        <begin position="53"/>
        <end position="72"/>
    </location>
</feature>
<comment type="caution">
    <text evidence="7">The sequence shown here is derived from an EMBL/GenBank/DDBJ whole genome shotgun (WGS) entry which is preliminary data.</text>
</comment>
<dbReference type="Gene3D" id="3.30.40.10">
    <property type="entry name" value="Zinc/RING finger domain, C3HC4 (zinc finger)"/>
    <property type="match status" value="1"/>
</dbReference>
<evidence type="ECO:0000259" key="6">
    <source>
        <dbReference type="PROSITE" id="PS50089"/>
    </source>
</evidence>
<feature type="region of interest" description="Disordered" evidence="5">
    <location>
        <begin position="38"/>
        <end position="72"/>
    </location>
</feature>
<dbReference type="RefSeq" id="XP_056040708.1">
    <property type="nucleotide sequence ID" value="XM_056185746.1"/>
</dbReference>
<evidence type="ECO:0000313" key="7">
    <source>
        <dbReference type="EMBL" id="KAJ8097258.1"/>
    </source>
</evidence>
<dbReference type="InterPro" id="IPR017907">
    <property type="entry name" value="Znf_RING_CS"/>
</dbReference>
<organism evidence="7 8">
    <name type="scientific">Lipomyces tetrasporus</name>
    <dbReference type="NCBI Taxonomy" id="54092"/>
    <lineage>
        <taxon>Eukaryota</taxon>
        <taxon>Fungi</taxon>
        <taxon>Dikarya</taxon>
        <taxon>Ascomycota</taxon>
        <taxon>Saccharomycotina</taxon>
        <taxon>Lipomycetes</taxon>
        <taxon>Lipomycetales</taxon>
        <taxon>Lipomycetaceae</taxon>
        <taxon>Lipomyces</taxon>
    </lineage>
</organism>
<dbReference type="InterPro" id="IPR001841">
    <property type="entry name" value="Znf_RING"/>
</dbReference>
<evidence type="ECO:0000256" key="1">
    <source>
        <dbReference type="ARBA" id="ARBA00022723"/>
    </source>
</evidence>
<protein>
    <recommendedName>
        <fullName evidence="6">RING-type domain-containing protein</fullName>
    </recommendedName>
</protein>
<dbReference type="Pfam" id="PF13445">
    <property type="entry name" value="zf-RING_UBOX"/>
    <property type="match status" value="1"/>
</dbReference>
<evidence type="ECO:0000256" key="5">
    <source>
        <dbReference type="SAM" id="MobiDB-lite"/>
    </source>
</evidence>
<dbReference type="PROSITE" id="PS50089">
    <property type="entry name" value="ZF_RING_2"/>
    <property type="match status" value="1"/>
</dbReference>
<keyword evidence="1" id="KW-0479">Metal-binding</keyword>
<sequence>MITLDNVNDMPLSAGVSPEMRAKLESLVPNGPSSCISAHGNDFDTVETATSPRQEHEIDKSNRDNIHSDGCEHSTLLSASSETARGLMISDESDAPSRKRQSRDSRNAFNPEYSVIQSAGYGPAIKRSQAVVDGCGTFSGGYPATIEINFCPDSEVLHTHCLQLVVLDSLQQEQENKLADQVRNIARRLPRVASPLQKRNDLYAWREIFKLYIDASIFFSSLEQDQGERSIGQAKEQLTSFMDQVGQMNLVDRLKSPESKALFKSFLKLNISLLQSAESQGHNCTPAAKTSDNQTELTTREMIPELCSELCFNNALRPVSTSVVKSVHSIMIKQLLALIPQLDDYICPVCYHIAFKPVRLDCGHVFCIRCIVKLRRQHKYSCPICRQEVLLTANERNIDVGLYNQMLLYFPKETKAKQAENDKESAMEKLPHLQSQKTCVIQ</sequence>
<evidence type="ECO:0000313" key="8">
    <source>
        <dbReference type="Proteomes" id="UP001217417"/>
    </source>
</evidence>
<dbReference type="SMART" id="SM00184">
    <property type="entry name" value="RING"/>
    <property type="match status" value="1"/>
</dbReference>
<evidence type="ECO:0000256" key="2">
    <source>
        <dbReference type="ARBA" id="ARBA00022771"/>
    </source>
</evidence>
<dbReference type="PROSITE" id="PS00518">
    <property type="entry name" value="ZF_RING_1"/>
    <property type="match status" value="1"/>
</dbReference>
<keyword evidence="2 4" id="KW-0863">Zinc-finger</keyword>
<evidence type="ECO:0000256" key="3">
    <source>
        <dbReference type="ARBA" id="ARBA00022833"/>
    </source>
</evidence>